<name>A0ABX0LBM8_9NEIS</name>
<evidence type="ECO:0000256" key="6">
    <source>
        <dbReference type="ARBA" id="ARBA00022989"/>
    </source>
</evidence>
<feature type="transmembrane region" description="Helical" evidence="8">
    <location>
        <begin position="174"/>
        <end position="194"/>
    </location>
</feature>
<dbReference type="PANTHER" id="PTHR23504:SF15">
    <property type="entry name" value="MAJOR FACILITATOR SUPERFAMILY (MFS) PROFILE DOMAIN-CONTAINING PROTEIN"/>
    <property type="match status" value="1"/>
</dbReference>
<comment type="similarity">
    <text evidence="3">Belongs to the major facilitator superfamily. TCR/Tet family.</text>
</comment>
<accession>A0ABX0LBM8</accession>
<feature type="transmembrane region" description="Helical" evidence="8">
    <location>
        <begin position="85"/>
        <end position="105"/>
    </location>
</feature>
<dbReference type="InterPro" id="IPR005829">
    <property type="entry name" value="Sugar_transporter_CS"/>
</dbReference>
<dbReference type="InterPro" id="IPR011701">
    <property type="entry name" value="MFS"/>
</dbReference>
<proteinExistence type="inferred from homology"/>
<dbReference type="PROSITE" id="PS00216">
    <property type="entry name" value="SUGAR_TRANSPORT_1"/>
    <property type="match status" value="1"/>
</dbReference>
<protein>
    <submittedName>
        <fullName evidence="10">MFS transporter</fullName>
    </submittedName>
</protein>
<feature type="transmembrane region" description="Helical" evidence="8">
    <location>
        <begin position="145"/>
        <end position="168"/>
    </location>
</feature>
<evidence type="ECO:0000256" key="8">
    <source>
        <dbReference type="SAM" id="Phobius"/>
    </source>
</evidence>
<dbReference type="RefSeq" id="WP_166452397.1">
    <property type="nucleotide sequence ID" value="NZ_JAAOMA010000019.1"/>
</dbReference>
<evidence type="ECO:0000313" key="11">
    <source>
        <dbReference type="Proteomes" id="UP001515641"/>
    </source>
</evidence>
<sequence>MNVSHPKLILLTVCLVALMSTAGVAMPYPILAPIFVNSAPDAFNHFLGLPPKLLLGVALAANPLGILLGSTLIGALSDRLGRRRVLTGTLLLTFLGYLLTAYALWSRWYLLFVLARFVTGLTEGNVAVARAIVADLHPQLDRARSFAILNAVLYTGWLVGPLIGGLTLPLGEAVPFLLAAGAILLCLGVLLAFLPETGERMHQEQSLLQVMRGQHSFRLLSADPLLARLFWMQLAFAVGVNAFYEFYPLWLVEYARLDSRGIAVVTALMCVLMTSASVLLGKLGHKRAPLELARINAAWVALGLLGLSLLADLPWPGIGLIVLLGVPLAIYNAILPSWCSERFASLGQGSVMGLLTTIFCVANVLVALLGSVLTILDTRLVLVLGALTCGLAAAWLQGVIREAEEVR</sequence>
<organism evidence="10 11">
    <name type="scientific">Chromobacterium fluminis</name>
    <dbReference type="NCBI Taxonomy" id="3044269"/>
    <lineage>
        <taxon>Bacteria</taxon>
        <taxon>Pseudomonadati</taxon>
        <taxon>Pseudomonadota</taxon>
        <taxon>Betaproteobacteria</taxon>
        <taxon>Neisseriales</taxon>
        <taxon>Chromobacteriaceae</taxon>
        <taxon>Chromobacterium</taxon>
    </lineage>
</organism>
<keyword evidence="11" id="KW-1185">Reference proteome</keyword>
<keyword evidence="4" id="KW-0813">Transport</keyword>
<dbReference type="Gene3D" id="1.20.1250.20">
    <property type="entry name" value="MFS general substrate transporter like domains"/>
    <property type="match status" value="1"/>
</dbReference>
<feature type="transmembrane region" description="Helical" evidence="8">
    <location>
        <begin position="259"/>
        <end position="280"/>
    </location>
</feature>
<dbReference type="InterPro" id="IPR036259">
    <property type="entry name" value="MFS_trans_sf"/>
</dbReference>
<feature type="domain" description="Major facilitator superfamily (MFS) profile" evidence="9">
    <location>
        <begin position="9"/>
        <end position="404"/>
    </location>
</feature>
<gene>
    <name evidence="10" type="ORF">HA052_14360</name>
</gene>
<feature type="transmembrane region" description="Helical" evidence="8">
    <location>
        <begin position="351"/>
        <end position="374"/>
    </location>
</feature>
<evidence type="ECO:0000256" key="7">
    <source>
        <dbReference type="ARBA" id="ARBA00023136"/>
    </source>
</evidence>
<keyword evidence="6 8" id="KW-1133">Transmembrane helix</keyword>
<evidence type="ECO:0000259" key="9">
    <source>
        <dbReference type="PROSITE" id="PS50850"/>
    </source>
</evidence>
<comment type="subcellular location">
    <subcellularLocation>
        <location evidence="2">Membrane</location>
        <topology evidence="2">Multi-pass membrane protein</topology>
    </subcellularLocation>
</comment>
<keyword evidence="5 8" id="KW-0812">Transmembrane</keyword>
<dbReference type="PROSITE" id="PS50850">
    <property type="entry name" value="MFS"/>
    <property type="match status" value="1"/>
</dbReference>
<feature type="transmembrane region" description="Helical" evidence="8">
    <location>
        <begin position="292"/>
        <end position="311"/>
    </location>
</feature>
<feature type="transmembrane region" description="Helical" evidence="8">
    <location>
        <begin position="380"/>
        <end position="400"/>
    </location>
</feature>
<feature type="transmembrane region" description="Helical" evidence="8">
    <location>
        <begin position="53"/>
        <end position="73"/>
    </location>
</feature>
<evidence type="ECO:0000256" key="3">
    <source>
        <dbReference type="ARBA" id="ARBA00007520"/>
    </source>
</evidence>
<evidence type="ECO:0000256" key="5">
    <source>
        <dbReference type="ARBA" id="ARBA00022692"/>
    </source>
</evidence>
<evidence type="ECO:0000256" key="4">
    <source>
        <dbReference type="ARBA" id="ARBA00022448"/>
    </source>
</evidence>
<feature type="transmembrane region" description="Helical" evidence="8">
    <location>
        <begin position="225"/>
        <end position="247"/>
    </location>
</feature>
<comment type="function">
    <text evidence="1">Resistance to tetracycline by an active tetracycline efflux. This is an energy-dependent process that decreases the accumulation of the antibiotic in whole cells. This protein functions as a metal-tetracycline/H(+) antiporter.</text>
</comment>
<evidence type="ECO:0000313" key="10">
    <source>
        <dbReference type="EMBL" id="NHR06378.1"/>
    </source>
</evidence>
<dbReference type="SUPFAM" id="SSF103473">
    <property type="entry name" value="MFS general substrate transporter"/>
    <property type="match status" value="1"/>
</dbReference>
<dbReference type="PANTHER" id="PTHR23504">
    <property type="entry name" value="MAJOR FACILITATOR SUPERFAMILY DOMAIN-CONTAINING PROTEIN 10"/>
    <property type="match status" value="1"/>
</dbReference>
<dbReference type="Pfam" id="PF07690">
    <property type="entry name" value="MFS_1"/>
    <property type="match status" value="1"/>
</dbReference>
<dbReference type="InterPro" id="IPR001958">
    <property type="entry name" value="Tet-R_TetA/multi-R_MdtG-like"/>
</dbReference>
<reference evidence="10 11" key="1">
    <citation type="submission" date="2020-03" db="EMBL/GenBank/DDBJ databases">
        <title>Draft genome sequence of environmentally isolated cultures.</title>
        <authorList>
            <person name="Wilson H.S."/>
            <person name="De Leon M.E."/>
        </authorList>
    </citation>
    <scope>NUCLEOTIDE SEQUENCE [LARGE SCALE GENOMIC DNA]</scope>
    <source>
        <strain evidence="10 11">HSC-31F16</strain>
    </source>
</reference>
<comment type="caution">
    <text evidence="10">The sequence shown here is derived from an EMBL/GenBank/DDBJ whole genome shotgun (WGS) entry which is preliminary data.</text>
</comment>
<dbReference type="Proteomes" id="UP001515641">
    <property type="component" value="Unassembled WGS sequence"/>
</dbReference>
<dbReference type="InterPro" id="IPR020846">
    <property type="entry name" value="MFS_dom"/>
</dbReference>
<dbReference type="PRINTS" id="PR01035">
    <property type="entry name" value="TCRTETA"/>
</dbReference>
<feature type="transmembrane region" description="Helical" evidence="8">
    <location>
        <begin position="111"/>
        <end position="133"/>
    </location>
</feature>
<evidence type="ECO:0000256" key="2">
    <source>
        <dbReference type="ARBA" id="ARBA00004141"/>
    </source>
</evidence>
<keyword evidence="7 8" id="KW-0472">Membrane</keyword>
<evidence type="ECO:0000256" key="1">
    <source>
        <dbReference type="ARBA" id="ARBA00003279"/>
    </source>
</evidence>
<dbReference type="EMBL" id="JAAOMA010000019">
    <property type="protein sequence ID" value="NHR06378.1"/>
    <property type="molecule type" value="Genomic_DNA"/>
</dbReference>